<dbReference type="SMR" id="A0A1I7SWQ7"/>
<accession>A0A1I7SWQ7</accession>
<gene>
    <name evidence="6" type="ORF">BXYJ_LOCUS4583</name>
</gene>
<dbReference type="Proteomes" id="UP000095284">
    <property type="component" value="Unplaced"/>
</dbReference>
<dbReference type="WBParaSite" id="BXY_1748800.1">
    <property type="protein sequence ID" value="BXY_1748800.1"/>
    <property type="gene ID" value="BXY_1748800"/>
</dbReference>
<evidence type="ECO:0000313" key="10">
    <source>
        <dbReference type="WBParaSite" id="BXY_1748800.1"/>
    </source>
</evidence>
<dbReference type="PANTHER" id="PTHR24413">
    <property type="entry name" value="SPECKLE-TYPE POZ PROTEIN"/>
    <property type="match status" value="1"/>
</dbReference>
<evidence type="ECO:0000313" key="9">
    <source>
        <dbReference type="Proteomes" id="UP000659654"/>
    </source>
</evidence>
<evidence type="ECO:0000256" key="1">
    <source>
        <dbReference type="ARBA" id="ARBA00004123"/>
    </source>
</evidence>
<dbReference type="SMART" id="SM00225">
    <property type="entry name" value="BTB"/>
    <property type="match status" value="1"/>
</dbReference>
<dbReference type="Gene3D" id="1.25.40.420">
    <property type="match status" value="1"/>
</dbReference>
<comment type="similarity">
    <text evidence="2">Belongs to the Tdpoz family.</text>
</comment>
<dbReference type="SUPFAM" id="SSF54695">
    <property type="entry name" value="POZ domain"/>
    <property type="match status" value="1"/>
</dbReference>
<dbReference type="Proteomes" id="UP000659654">
    <property type="component" value="Unassembled WGS sequence"/>
</dbReference>
<evidence type="ECO:0000313" key="6">
    <source>
        <dbReference type="EMBL" id="CAD5216534.1"/>
    </source>
</evidence>
<dbReference type="OrthoDB" id="10249567at2759"/>
<proteinExistence type="inferred from homology"/>
<dbReference type="InterPro" id="IPR000210">
    <property type="entry name" value="BTB/POZ_dom"/>
</dbReference>
<keyword evidence="3" id="KW-0833">Ubl conjugation pathway</keyword>
<evidence type="ECO:0000313" key="8">
    <source>
        <dbReference type="Proteomes" id="UP000095284"/>
    </source>
</evidence>
<dbReference type="SUPFAM" id="SSF49599">
    <property type="entry name" value="TRAF domain-like"/>
    <property type="match status" value="1"/>
</dbReference>
<dbReference type="Pfam" id="PF00651">
    <property type="entry name" value="BTB"/>
    <property type="match status" value="1"/>
</dbReference>
<dbReference type="Pfam" id="PF24570">
    <property type="entry name" value="BACK_BPM_SPOP"/>
    <property type="match status" value="1"/>
</dbReference>
<dbReference type="Gene3D" id="3.30.710.10">
    <property type="entry name" value="Potassium Channel Kv1.1, Chain A"/>
    <property type="match status" value="1"/>
</dbReference>
<keyword evidence="9" id="KW-1185">Reference proteome</keyword>
<dbReference type="EMBL" id="CAJFDI010000002">
    <property type="protein sequence ID" value="CAD5216534.1"/>
    <property type="molecule type" value="Genomic_DNA"/>
</dbReference>
<evidence type="ECO:0000256" key="4">
    <source>
        <dbReference type="ARBA" id="ARBA00023242"/>
    </source>
</evidence>
<dbReference type="PROSITE" id="PS50097">
    <property type="entry name" value="BTB"/>
    <property type="match status" value="1"/>
</dbReference>
<dbReference type="GO" id="GO:0005634">
    <property type="term" value="C:nucleus"/>
    <property type="evidence" value="ECO:0007669"/>
    <property type="project" value="UniProtKB-SubCell"/>
</dbReference>
<dbReference type="EMBL" id="CAJFCV020000002">
    <property type="protein sequence ID" value="CAG9099809.1"/>
    <property type="molecule type" value="Genomic_DNA"/>
</dbReference>
<dbReference type="eggNOG" id="KOG1987">
    <property type="taxonomic scope" value="Eukaryota"/>
</dbReference>
<dbReference type="InterPro" id="IPR011333">
    <property type="entry name" value="SKP1/BTB/POZ_sf"/>
</dbReference>
<organism evidence="8 10">
    <name type="scientific">Bursaphelenchus xylophilus</name>
    <name type="common">Pinewood nematode worm</name>
    <name type="synonym">Aphelenchoides xylophilus</name>
    <dbReference type="NCBI Taxonomy" id="6326"/>
    <lineage>
        <taxon>Eukaryota</taxon>
        <taxon>Metazoa</taxon>
        <taxon>Ecdysozoa</taxon>
        <taxon>Nematoda</taxon>
        <taxon>Chromadorea</taxon>
        <taxon>Rhabditida</taxon>
        <taxon>Tylenchina</taxon>
        <taxon>Tylenchomorpha</taxon>
        <taxon>Aphelenchoidea</taxon>
        <taxon>Aphelenchoididae</taxon>
        <taxon>Bursaphelenchus</taxon>
    </lineage>
</organism>
<keyword evidence="4" id="KW-0539">Nucleus</keyword>
<dbReference type="Proteomes" id="UP000582659">
    <property type="component" value="Unassembled WGS sequence"/>
</dbReference>
<evidence type="ECO:0000313" key="7">
    <source>
        <dbReference type="EMBL" id="CAG9099809.1"/>
    </source>
</evidence>
<sequence>MVNCVSSCDKRFLETSITVKDDDEPAVTTEDVPYERAPAQVFRIRFHPQGNKDSNKDFCFFQVFPITHVNNYKVKFHVYNNKGEELSLTVYQGNQQLNGYFEYVRRDYLLQHIAPEDEVYLNIKLTVFTEPVTRTGFYSNVKDEVIVDDVGKDLEDLFNNPKFTDFKIKCKNGNTTKSLDVHRSIISSRSAFFKAMLSDHTRESKEGQVVFDDIDYTVLYELLRFLYTGRAPNADKMASDLLALADRFQVNVLKKIAEKSMKKMMSVKNVCATLTMADLYSANELKDEALNFIADNSTEVVKTEGWQSMLKNHSRLLTDVIVKMNDSSRMEPLPKRLRKS</sequence>
<protein>
    <submittedName>
        <fullName evidence="6">(pine wood nematode) hypothetical protein</fullName>
    </submittedName>
    <submittedName>
        <fullName evidence="10">BTB domain-containing protein</fullName>
    </submittedName>
</protein>
<name>A0A1I7SWQ7_BURXY</name>
<reference evidence="7" key="2">
    <citation type="submission" date="2020-08" db="EMBL/GenBank/DDBJ databases">
        <authorList>
            <person name="Kikuchi T."/>
        </authorList>
    </citation>
    <scope>NUCLEOTIDE SEQUENCE</scope>
    <source>
        <strain evidence="6">Ka4C1</strain>
    </source>
</reference>
<reference evidence="10" key="1">
    <citation type="submission" date="2016-11" db="UniProtKB">
        <authorList>
            <consortium name="WormBaseParasite"/>
        </authorList>
    </citation>
    <scope>IDENTIFICATION</scope>
</reference>
<evidence type="ECO:0000259" key="5">
    <source>
        <dbReference type="PROSITE" id="PS50097"/>
    </source>
</evidence>
<evidence type="ECO:0000256" key="2">
    <source>
        <dbReference type="ARBA" id="ARBA00010846"/>
    </source>
</evidence>
<feature type="domain" description="BTB" evidence="5">
    <location>
        <begin position="164"/>
        <end position="235"/>
    </location>
</feature>
<dbReference type="InterPro" id="IPR056423">
    <property type="entry name" value="BACK_BPM_SPOP"/>
</dbReference>
<comment type="subcellular location">
    <subcellularLocation>
        <location evidence="1">Nucleus</location>
    </subcellularLocation>
</comment>
<dbReference type="AlphaFoldDB" id="A0A1I7SWQ7"/>
<evidence type="ECO:0000256" key="3">
    <source>
        <dbReference type="ARBA" id="ARBA00022786"/>
    </source>
</evidence>